<dbReference type="EMBL" id="GEFM01006844">
    <property type="protein sequence ID" value="JAP68952.1"/>
    <property type="molecule type" value="mRNA"/>
</dbReference>
<organism evidence="4">
    <name type="scientific">Ixodes ricinus</name>
    <name type="common">Common tick</name>
    <name type="synonym">Acarus ricinus</name>
    <dbReference type="NCBI Taxonomy" id="34613"/>
    <lineage>
        <taxon>Eukaryota</taxon>
        <taxon>Metazoa</taxon>
        <taxon>Ecdysozoa</taxon>
        <taxon>Arthropoda</taxon>
        <taxon>Chelicerata</taxon>
        <taxon>Arachnida</taxon>
        <taxon>Acari</taxon>
        <taxon>Parasitiformes</taxon>
        <taxon>Ixodida</taxon>
        <taxon>Ixodoidea</taxon>
        <taxon>Ixodidae</taxon>
        <taxon>Ixodinae</taxon>
        <taxon>Ixodes</taxon>
    </lineage>
</organism>
<dbReference type="SUPFAM" id="SSF54106">
    <property type="entry name" value="LysM domain"/>
    <property type="match status" value="1"/>
</dbReference>
<evidence type="ECO:0000256" key="2">
    <source>
        <dbReference type="SAM" id="Phobius"/>
    </source>
</evidence>
<dbReference type="SMART" id="SM00257">
    <property type="entry name" value="LysM"/>
    <property type="match status" value="1"/>
</dbReference>
<reference evidence="4" key="1">
    <citation type="submission" date="2016-02" db="EMBL/GenBank/DDBJ databases">
        <title>RNAseq analyses of the midgut from blood- or serum-fed Ixodes ricinus ticks.</title>
        <authorList>
            <person name="Perner J."/>
            <person name="Provaznik J."/>
            <person name="Schrenkova J."/>
            <person name="Urbanova V."/>
            <person name="Ribeiro J.M."/>
            <person name="Kopacek P."/>
        </authorList>
    </citation>
    <scope>NUCLEOTIDE SEQUENCE</scope>
    <source>
        <tissue evidence="4">Gut</tissue>
    </source>
</reference>
<name>A0A131XRF0_IXORI</name>
<sequence>MVSFPKSWSLSSRHGRRGPRYARGQTRTISEGEDQLAFVFTDGEDSLLHELDADDAATELRQRAGGGSSANGFWESGDRPQSRKETPVFEHKIVEGETLQGLALRYGCSVGTLRHMNNLLSDQDFFALVVLKVPARIHNLVTAKLVEPLSQDEETISLTSDGAESPPDKAIRYWASLDRRVEAVIQQGSGDNVQLTDAIAKLGEQTTATPQPSAPSAWSGADCGIGWCGILVSVVTVGVVVPSLYLLYILLYDKKLHEGILR</sequence>
<evidence type="ECO:0000259" key="3">
    <source>
        <dbReference type="PROSITE" id="PS51782"/>
    </source>
</evidence>
<dbReference type="PANTHER" id="PTHR20932:SF13">
    <property type="entry name" value="LD36653P"/>
    <property type="match status" value="1"/>
</dbReference>
<dbReference type="InterPro" id="IPR018392">
    <property type="entry name" value="LysM"/>
</dbReference>
<feature type="domain" description="LysM" evidence="3">
    <location>
        <begin position="89"/>
        <end position="133"/>
    </location>
</feature>
<keyword evidence="2" id="KW-0472">Membrane</keyword>
<dbReference type="CDD" id="cd00118">
    <property type="entry name" value="LysM"/>
    <property type="match status" value="1"/>
</dbReference>
<dbReference type="PANTHER" id="PTHR20932">
    <property type="entry name" value="LYSM AND PUTATIVE PEPTIDOGLYCAN-BINDING DOMAIN-CONTAINING PROTEIN"/>
    <property type="match status" value="1"/>
</dbReference>
<evidence type="ECO:0000313" key="4">
    <source>
        <dbReference type="EMBL" id="JAP68952.1"/>
    </source>
</evidence>
<evidence type="ECO:0000256" key="1">
    <source>
        <dbReference type="SAM" id="MobiDB-lite"/>
    </source>
</evidence>
<feature type="region of interest" description="Disordered" evidence="1">
    <location>
        <begin position="1"/>
        <end position="27"/>
    </location>
</feature>
<dbReference type="PROSITE" id="PS51782">
    <property type="entry name" value="LYSM"/>
    <property type="match status" value="1"/>
</dbReference>
<feature type="compositionally biased region" description="Polar residues" evidence="1">
    <location>
        <begin position="1"/>
        <end position="12"/>
    </location>
</feature>
<feature type="region of interest" description="Disordered" evidence="1">
    <location>
        <begin position="61"/>
        <end position="84"/>
    </location>
</feature>
<accession>A0A131XRF0</accession>
<dbReference type="InterPro" id="IPR045030">
    <property type="entry name" value="LYSM1-4"/>
</dbReference>
<protein>
    <submittedName>
        <fullName evidence="4">Putative conserved plasma membrane protein</fullName>
    </submittedName>
</protein>
<dbReference type="Gene3D" id="3.10.350.10">
    <property type="entry name" value="LysM domain"/>
    <property type="match status" value="1"/>
</dbReference>
<feature type="transmembrane region" description="Helical" evidence="2">
    <location>
        <begin position="224"/>
        <end position="252"/>
    </location>
</feature>
<keyword evidence="2" id="KW-0812">Transmembrane</keyword>
<dbReference type="InterPro" id="IPR036779">
    <property type="entry name" value="LysM_dom_sf"/>
</dbReference>
<dbReference type="AlphaFoldDB" id="A0A131XRF0"/>
<keyword evidence="2" id="KW-1133">Transmembrane helix</keyword>
<dbReference type="Pfam" id="PF01476">
    <property type="entry name" value="LysM"/>
    <property type="match status" value="1"/>
</dbReference>
<proteinExistence type="evidence at transcript level"/>